<dbReference type="CDD" id="cd06171">
    <property type="entry name" value="Sigma70_r4"/>
    <property type="match status" value="1"/>
</dbReference>
<feature type="domain" description="RNA polymerase sigma factor 70 region 4 type 2" evidence="7">
    <location>
        <begin position="120"/>
        <end position="171"/>
    </location>
</feature>
<evidence type="ECO:0000256" key="3">
    <source>
        <dbReference type="ARBA" id="ARBA00023082"/>
    </source>
</evidence>
<dbReference type="PANTHER" id="PTHR43133">
    <property type="entry name" value="RNA POLYMERASE ECF-TYPE SIGMA FACTO"/>
    <property type="match status" value="1"/>
</dbReference>
<evidence type="ECO:0000259" key="6">
    <source>
        <dbReference type="Pfam" id="PF04542"/>
    </source>
</evidence>
<accession>A0ABP6TZX1</accession>
<dbReference type="Gene3D" id="1.10.10.10">
    <property type="entry name" value="Winged helix-like DNA-binding domain superfamily/Winged helix DNA-binding domain"/>
    <property type="match status" value="1"/>
</dbReference>
<reference evidence="9" key="1">
    <citation type="journal article" date="2019" name="Int. J. Syst. Evol. Microbiol.">
        <title>The Global Catalogue of Microorganisms (GCM) 10K type strain sequencing project: providing services to taxonomists for standard genome sequencing and annotation.</title>
        <authorList>
            <consortium name="The Broad Institute Genomics Platform"/>
            <consortium name="The Broad Institute Genome Sequencing Center for Infectious Disease"/>
            <person name="Wu L."/>
            <person name="Ma J."/>
        </authorList>
    </citation>
    <scope>NUCLEOTIDE SEQUENCE [LARGE SCALE GENOMIC DNA]</scope>
    <source>
        <strain evidence="9">JCM 4816</strain>
    </source>
</reference>
<comment type="similarity">
    <text evidence="1">Belongs to the sigma-70 factor family. ECF subfamily.</text>
</comment>
<comment type="caution">
    <text evidence="8">The sequence shown here is derived from an EMBL/GenBank/DDBJ whole genome shotgun (WGS) entry which is preliminary data.</text>
</comment>
<evidence type="ECO:0000259" key="7">
    <source>
        <dbReference type="Pfam" id="PF08281"/>
    </source>
</evidence>
<dbReference type="PANTHER" id="PTHR43133:SF8">
    <property type="entry name" value="RNA POLYMERASE SIGMA FACTOR HI_1459-RELATED"/>
    <property type="match status" value="1"/>
</dbReference>
<dbReference type="InterPro" id="IPR014284">
    <property type="entry name" value="RNA_pol_sigma-70_dom"/>
</dbReference>
<keyword evidence="4" id="KW-0238">DNA-binding</keyword>
<dbReference type="Proteomes" id="UP001501455">
    <property type="component" value="Unassembled WGS sequence"/>
</dbReference>
<dbReference type="InterPro" id="IPR007627">
    <property type="entry name" value="RNA_pol_sigma70_r2"/>
</dbReference>
<evidence type="ECO:0000313" key="9">
    <source>
        <dbReference type="Proteomes" id="UP001501455"/>
    </source>
</evidence>
<dbReference type="InterPro" id="IPR013249">
    <property type="entry name" value="RNA_pol_sigma70_r4_t2"/>
</dbReference>
<dbReference type="InterPro" id="IPR039425">
    <property type="entry name" value="RNA_pol_sigma-70-like"/>
</dbReference>
<dbReference type="SUPFAM" id="SSF88659">
    <property type="entry name" value="Sigma3 and sigma4 domains of RNA polymerase sigma factors"/>
    <property type="match status" value="1"/>
</dbReference>
<dbReference type="InterPro" id="IPR013325">
    <property type="entry name" value="RNA_pol_sigma_r2"/>
</dbReference>
<dbReference type="SUPFAM" id="SSF88946">
    <property type="entry name" value="Sigma2 domain of RNA polymerase sigma factors"/>
    <property type="match status" value="1"/>
</dbReference>
<keyword evidence="2" id="KW-0805">Transcription regulation</keyword>
<gene>
    <name evidence="8" type="primary">sigE_1</name>
    <name evidence="8" type="ORF">GCM10019016_080650</name>
</gene>
<dbReference type="Pfam" id="PF08281">
    <property type="entry name" value="Sigma70_r4_2"/>
    <property type="match status" value="1"/>
</dbReference>
<dbReference type="InterPro" id="IPR036388">
    <property type="entry name" value="WH-like_DNA-bd_sf"/>
</dbReference>
<evidence type="ECO:0000313" key="8">
    <source>
        <dbReference type="EMBL" id="GAA3500958.1"/>
    </source>
</evidence>
<dbReference type="InterPro" id="IPR013324">
    <property type="entry name" value="RNA_pol_sigma_r3/r4-like"/>
</dbReference>
<evidence type="ECO:0000256" key="1">
    <source>
        <dbReference type="ARBA" id="ARBA00010641"/>
    </source>
</evidence>
<dbReference type="NCBIfam" id="TIGR02937">
    <property type="entry name" value="sigma70-ECF"/>
    <property type="match status" value="1"/>
</dbReference>
<name>A0ABP6TZX1_9ACTN</name>
<dbReference type="NCBIfam" id="NF007229">
    <property type="entry name" value="PRK09647.1"/>
    <property type="match status" value="1"/>
</dbReference>
<evidence type="ECO:0000256" key="4">
    <source>
        <dbReference type="ARBA" id="ARBA00023125"/>
    </source>
</evidence>
<keyword evidence="5" id="KW-0804">Transcription</keyword>
<evidence type="ECO:0000256" key="5">
    <source>
        <dbReference type="ARBA" id="ARBA00023163"/>
    </source>
</evidence>
<organism evidence="8 9">
    <name type="scientific">Streptomyces prasinosporus</name>
    <dbReference type="NCBI Taxonomy" id="68256"/>
    <lineage>
        <taxon>Bacteria</taxon>
        <taxon>Bacillati</taxon>
        <taxon>Actinomycetota</taxon>
        <taxon>Actinomycetes</taxon>
        <taxon>Kitasatosporales</taxon>
        <taxon>Streptomycetaceae</taxon>
        <taxon>Streptomyces</taxon>
        <taxon>Streptomyces albogriseolus group</taxon>
    </lineage>
</organism>
<dbReference type="Pfam" id="PF04542">
    <property type="entry name" value="Sigma70_r2"/>
    <property type="match status" value="1"/>
</dbReference>
<dbReference type="Gene3D" id="1.10.1740.10">
    <property type="match status" value="1"/>
</dbReference>
<keyword evidence="9" id="KW-1185">Reference proteome</keyword>
<proteinExistence type="inferred from homology"/>
<feature type="domain" description="RNA polymerase sigma-70 region 2" evidence="6">
    <location>
        <begin position="21"/>
        <end position="86"/>
    </location>
</feature>
<keyword evidence="3" id="KW-0731">Sigma factor</keyword>
<sequence>MPGAHNGPAGEVWTMPSWDEIVRRHAHQVYRLAYRLSGNQHDAEDLTQEVFIRVFRSLDRYRPGTFQGWLHRITVNLFLDMARRRPRIRFEHLTDAAAERVPAREQDPARAHHDAQLDTEVQAALDALPAECRAAIVLCDIEGLPYEEIATTLGVKLGTVRSRIHRGRARLRTELVHRAVAGRGSAGAAVAFPGPSRVSARQS</sequence>
<dbReference type="EMBL" id="BAAAXF010000057">
    <property type="protein sequence ID" value="GAA3500958.1"/>
    <property type="molecule type" value="Genomic_DNA"/>
</dbReference>
<protein>
    <submittedName>
        <fullName evidence="8">RNA polymerase sigma factor SigE</fullName>
    </submittedName>
</protein>
<evidence type="ECO:0000256" key="2">
    <source>
        <dbReference type="ARBA" id="ARBA00023015"/>
    </source>
</evidence>